<dbReference type="AlphaFoldDB" id="A0A061R0K6"/>
<feature type="transmembrane region" description="Helical" evidence="6">
    <location>
        <begin position="58"/>
        <end position="78"/>
    </location>
</feature>
<dbReference type="PANTHER" id="PTHR13439:SF0">
    <property type="entry name" value="TOPOISOMERASE I DAMAGE AFFECTED PROTEIN 4"/>
    <property type="match status" value="1"/>
</dbReference>
<sequence>MVVRQEMISELSEWASVGPLDLALVAFWFGLYSTVSWVKLAVPKSVNCNLAKKVEWDLRIVSSVHALVLLAGSALVYVELRGVDAREMVFGYSFWSHLFAQIFRSYLVYDLTMVVRFYPLLKDIGSVIHHAIFLSVVGYCYKYSFFKYPFIWLTAGELSTPFVNLRWHLAERGQQRGAAYVANGVLLAATFFLSRVVLYGWGLAGLYRIRGAWVGRDTPLGLYVVTAGLVAGYLLNLYWFRLIARGLLKLLARS</sequence>
<evidence type="ECO:0000256" key="5">
    <source>
        <dbReference type="PROSITE-ProRule" id="PRU00205"/>
    </source>
</evidence>
<feature type="non-terminal residue" evidence="8">
    <location>
        <position position="254"/>
    </location>
</feature>
<organism evidence="8">
    <name type="scientific">Tetraselmis sp. GSL018</name>
    <dbReference type="NCBI Taxonomy" id="582737"/>
    <lineage>
        <taxon>Eukaryota</taxon>
        <taxon>Viridiplantae</taxon>
        <taxon>Chlorophyta</taxon>
        <taxon>core chlorophytes</taxon>
        <taxon>Chlorodendrophyceae</taxon>
        <taxon>Chlorodendrales</taxon>
        <taxon>Chlorodendraceae</taxon>
        <taxon>Tetraselmis</taxon>
    </lineage>
</organism>
<comment type="subcellular location">
    <subcellularLocation>
        <location evidence="1">Membrane</location>
        <topology evidence="1">Multi-pass membrane protein</topology>
    </subcellularLocation>
</comment>
<dbReference type="Pfam" id="PF03798">
    <property type="entry name" value="TRAM_LAG1_CLN8"/>
    <property type="match status" value="1"/>
</dbReference>
<dbReference type="InterPro" id="IPR050846">
    <property type="entry name" value="TLCD"/>
</dbReference>
<evidence type="ECO:0000256" key="3">
    <source>
        <dbReference type="ARBA" id="ARBA00022989"/>
    </source>
</evidence>
<dbReference type="EMBL" id="GBEZ01022598">
    <property type="protein sequence ID" value="JAC64249.1"/>
    <property type="molecule type" value="Transcribed_RNA"/>
</dbReference>
<feature type="transmembrane region" description="Helical" evidence="6">
    <location>
        <begin position="20"/>
        <end position="38"/>
    </location>
</feature>
<keyword evidence="3 6" id="KW-1133">Transmembrane helix</keyword>
<evidence type="ECO:0000313" key="8">
    <source>
        <dbReference type="EMBL" id="JAC64249.1"/>
    </source>
</evidence>
<evidence type="ECO:0000256" key="1">
    <source>
        <dbReference type="ARBA" id="ARBA00004141"/>
    </source>
</evidence>
<dbReference type="GO" id="GO:0016020">
    <property type="term" value="C:membrane"/>
    <property type="evidence" value="ECO:0007669"/>
    <property type="project" value="UniProtKB-SubCell"/>
</dbReference>
<evidence type="ECO:0000256" key="6">
    <source>
        <dbReference type="SAM" id="Phobius"/>
    </source>
</evidence>
<dbReference type="SMART" id="SM00724">
    <property type="entry name" value="TLC"/>
    <property type="match status" value="1"/>
</dbReference>
<evidence type="ECO:0000256" key="2">
    <source>
        <dbReference type="ARBA" id="ARBA00022692"/>
    </source>
</evidence>
<gene>
    <name evidence="8" type="ORF">TSPGSL018_18733</name>
</gene>
<dbReference type="GO" id="GO:0005783">
    <property type="term" value="C:endoplasmic reticulum"/>
    <property type="evidence" value="ECO:0007669"/>
    <property type="project" value="TreeGrafter"/>
</dbReference>
<dbReference type="GO" id="GO:0055088">
    <property type="term" value="P:lipid homeostasis"/>
    <property type="evidence" value="ECO:0007669"/>
    <property type="project" value="TreeGrafter"/>
</dbReference>
<keyword evidence="2 5" id="KW-0812">Transmembrane</keyword>
<feature type="transmembrane region" description="Helical" evidence="6">
    <location>
        <begin position="127"/>
        <end position="144"/>
    </location>
</feature>
<name>A0A061R0K6_9CHLO</name>
<evidence type="ECO:0000259" key="7">
    <source>
        <dbReference type="PROSITE" id="PS50922"/>
    </source>
</evidence>
<feature type="domain" description="TLC" evidence="7">
    <location>
        <begin position="51"/>
        <end position="252"/>
    </location>
</feature>
<keyword evidence="4 5" id="KW-0472">Membrane</keyword>
<reference evidence="8" key="1">
    <citation type="submission" date="2014-05" db="EMBL/GenBank/DDBJ databases">
        <title>The transcriptome of the halophilic microalga Tetraselmis sp. GSL018 isolated from the Great Salt Lake, Utah.</title>
        <authorList>
            <person name="Jinkerson R.E."/>
            <person name="D'Adamo S."/>
            <person name="Posewitz M.C."/>
        </authorList>
    </citation>
    <scope>NUCLEOTIDE SEQUENCE</scope>
    <source>
        <strain evidence="8">GSL018</strain>
    </source>
</reference>
<evidence type="ECO:0000256" key="4">
    <source>
        <dbReference type="ARBA" id="ARBA00023136"/>
    </source>
</evidence>
<feature type="transmembrane region" description="Helical" evidence="6">
    <location>
        <begin position="221"/>
        <end position="240"/>
    </location>
</feature>
<dbReference type="PANTHER" id="PTHR13439">
    <property type="entry name" value="CT120 PROTEIN"/>
    <property type="match status" value="1"/>
</dbReference>
<proteinExistence type="predicted"/>
<accession>A0A061R0K6</accession>
<dbReference type="PROSITE" id="PS50922">
    <property type="entry name" value="TLC"/>
    <property type="match status" value="1"/>
</dbReference>
<feature type="transmembrane region" description="Helical" evidence="6">
    <location>
        <begin position="179"/>
        <end position="201"/>
    </location>
</feature>
<protein>
    <submittedName>
        <fullName evidence="8">Transmembrane protein 56</fullName>
    </submittedName>
</protein>
<dbReference type="InterPro" id="IPR006634">
    <property type="entry name" value="TLC-dom"/>
</dbReference>